<dbReference type="AlphaFoldDB" id="A0A853F518"/>
<proteinExistence type="inferred from homology"/>
<keyword evidence="3" id="KW-1185">Reference proteome</keyword>
<dbReference type="EMBL" id="JACCEW010000001">
    <property type="protein sequence ID" value="NYT35585.1"/>
    <property type="molecule type" value="Genomic_DNA"/>
</dbReference>
<dbReference type="Gene3D" id="3.40.190.10">
    <property type="entry name" value="Periplasmic binding protein-like II"/>
    <property type="match status" value="1"/>
</dbReference>
<protein>
    <submittedName>
        <fullName evidence="2">Tripartite tricarboxylate transporter substrate binding protein</fullName>
    </submittedName>
</protein>
<dbReference type="OrthoDB" id="8678477at2"/>
<comment type="caution">
    <text evidence="2">The sequence shown here is derived from an EMBL/GenBank/DDBJ whole genome shotgun (WGS) entry which is preliminary data.</text>
</comment>
<dbReference type="Proteomes" id="UP000580517">
    <property type="component" value="Unassembled WGS sequence"/>
</dbReference>
<name>A0A853F518_9BURK</name>
<organism evidence="2 3">
    <name type="scientific">Allopusillimonas soli</name>
    <dbReference type="NCBI Taxonomy" id="659016"/>
    <lineage>
        <taxon>Bacteria</taxon>
        <taxon>Pseudomonadati</taxon>
        <taxon>Pseudomonadota</taxon>
        <taxon>Betaproteobacteria</taxon>
        <taxon>Burkholderiales</taxon>
        <taxon>Alcaligenaceae</taxon>
        <taxon>Allopusillimonas</taxon>
    </lineage>
</organism>
<dbReference type="Gene3D" id="3.40.190.150">
    <property type="entry name" value="Bordetella uptake gene, domain 1"/>
    <property type="match status" value="1"/>
</dbReference>
<dbReference type="PANTHER" id="PTHR42928:SF5">
    <property type="entry name" value="BLR1237 PROTEIN"/>
    <property type="match status" value="1"/>
</dbReference>
<dbReference type="SUPFAM" id="SSF53850">
    <property type="entry name" value="Periplasmic binding protein-like II"/>
    <property type="match status" value="1"/>
</dbReference>
<evidence type="ECO:0000313" key="2">
    <source>
        <dbReference type="EMBL" id="NYT35585.1"/>
    </source>
</evidence>
<dbReference type="InterPro" id="IPR005064">
    <property type="entry name" value="BUG"/>
</dbReference>
<evidence type="ECO:0000256" key="1">
    <source>
        <dbReference type="ARBA" id="ARBA00006987"/>
    </source>
</evidence>
<dbReference type="PIRSF" id="PIRSF017082">
    <property type="entry name" value="YflP"/>
    <property type="match status" value="1"/>
</dbReference>
<comment type="similarity">
    <text evidence="1">Belongs to the UPF0065 (bug) family.</text>
</comment>
<dbReference type="CDD" id="cd13578">
    <property type="entry name" value="PBP2_Bug27"/>
    <property type="match status" value="1"/>
</dbReference>
<reference evidence="2 3" key="1">
    <citation type="submission" date="2020-07" db="EMBL/GenBank/DDBJ databases">
        <title>Taxonomic revisions and descriptions of new bacterial species based on genomic comparisons in the high-G+C-content subgroup of the family Alcaligenaceae.</title>
        <authorList>
            <person name="Szabo A."/>
            <person name="Felfoldi T."/>
        </authorList>
    </citation>
    <scope>NUCLEOTIDE SEQUENCE [LARGE SCALE GENOMIC DNA]</scope>
    <source>
        <strain evidence="2 3">DSM 25264</strain>
    </source>
</reference>
<evidence type="ECO:0000313" key="3">
    <source>
        <dbReference type="Proteomes" id="UP000580517"/>
    </source>
</evidence>
<gene>
    <name evidence="2" type="ORF">H0A68_01770</name>
</gene>
<dbReference type="Pfam" id="PF03401">
    <property type="entry name" value="TctC"/>
    <property type="match status" value="1"/>
</dbReference>
<accession>A0A853F518</accession>
<sequence length="336" mass="35771">MNRTKLDTDRAIRTRRTLIKGAALGIGMWLTGVRAQSEYPSRPLSMIVPFVPGGPTDIIARMISPLLGNRLGQSVVVQNRAGAGAIVGTEYVARAAPDGYTLLLGTIGTHGINSGIYKKLPYDPINDFAPISLVANVTNLLVVNPSVPAHNLKELIALARAHPGQLTFASAGVGSSQHLAGELFKSMAHIDILHVPYKGGGQAIVDVLGDKISMMFIGIPTVHSMVTAGKLRAIAVTTPQRSPVMPEVPTMAESGVPGYEVGAWHGLFAPAGTPRPIIDKLNDNLHEVLALPEIKTKLEGLGAVPLQSTPEELEAYAKSEIEKFVNLVREAHIPQH</sequence>
<dbReference type="PANTHER" id="PTHR42928">
    <property type="entry name" value="TRICARBOXYLATE-BINDING PROTEIN"/>
    <property type="match status" value="1"/>
</dbReference>
<dbReference type="InterPro" id="IPR042100">
    <property type="entry name" value="Bug_dom1"/>
</dbReference>